<dbReference type="SUPFAM" id="SSF48371">
    <property type="entry name" value="ARM repeat"/>
    <property type="match status" value="1"/>
</dbReference>
<protein>
    <submittedName>
        <fullName evidence="2">HEAT repeat domain-containing protein</fullName>
    </submittedName>
</protein>
<reference evidence="2 3" key="1">
    <citation type="submission" date="2022-11" db="EMBL/GenBank/DDBJ databases">
        <title>Minimal conservation of predation-associated metabolite biosynthetic gene clusters underscores biosynthetic potential of Myxococcota including descriptions for ten novel species: Archangium lansinium sp. nov., Myxococcus landrumus sp. nov., Nannocystis bai.</title>
        <authorList>
            <person name="Ahearne A."/>
            <person name="Stevens C."/>
            <person name="Phillips K."/>
        </authorList>
    </citation>
    <scope>NUCLEOTIDE SEQUENCE [LARGE SCALE GENOMIC DNA]</scope>
    <source>
        <strain evidence="2 3">MIWBW</strain>
    </source>
</reference>
<feature type="signal peptide" evidence="1">
    <location>
        <begin position="1"/>
        <end position="21"/>
    </location>
</feature>
<dbReference type="RefSeq" id="WP_267539779.1">
    <property type="nucleotide sequence ID" value="NZ_JAPNKA010000001.1"/>
</dbReference>
<keyword evidence="3" id="KW-1185">Reference proteome</keyword>
<sequence length="248" mass="26450">MRSPSHLVTLLLLVCPATVLAQTDPETASLARRLKQGAEPSHRVQAARVLGASEDPEALQPLCAGLQDESGEVRAAAAGALEKLGELGGVECLEARKDEPDPAAKAAVESALGHLRRLKARPPKLYVMVGEVKDTTGTLSPELVKATEARLRRKLVQEGAWLAPEKESEAAAKGVLRKKKLKGYRLMTEIRPGPSGGLKLSVMCLNYPGKPNLLGTVEVQASGGEPYELLRALAPGAIDELAESFKWK</sequence>
<name>A0ABT4AHM2_9BACT</name>
<evidence type="ECO:0000256" key="1">
    <source>
        <dbReference type="SAM" id="SignalP"/>
    </source>
</evidence>
<dbReference type="Gene3D" id="1.25.10.10">
    <property type="entry name" value="Leucine-rich Repeat Variant"/>
    <property type="match status" value="1"/>
</dbReference>
<dbReference type="Proteomes" id="UP001207654">
    <property type="component" value="Unassembled WGS sequence"/>
</dbReference>
<feature type="chain" id="PRO_5045957469" evidence="1">
    <location>
        <begin position="22"/>
        <end position="248"/>
    </location>
</feature>
<gene>
    <name evidence="2" type="ORF">OV287_42655</name>
</gene>
<evidence type="ECO:0000313" key="2">
    <source>
        <dbReference type="EMBL" id="MCY1081173.1"/>
    </source>
</evidence>
<comment type="caution">
    <text evidence="2">The sequence shown here is derived from an EMBL/GenBank/DDBJ whole genome shotgun (WGS) entry which is preliminary data.</text>
</comment>
<dbReference type="EMBL" id="JAPNKA010000001">
    <property type="protein sequence ID" value="MCY1081173.1"/>
    <property type="molecule type" value="Genomic_DNA"/>
</dbReference>
<dbReference type="InterPro" id="IPR004155">
    <property type="entry name" value="PBS_lyase_HEAT"/>
</dbReference>
<dbReference type="InterPro" id="IPR016024">
    <property type="entry name" value="ARM-type_fold"/>
</dbReference>
<organism evidence="2 3">
    <name type="scientific">Archangium lansingense</name>
    <dbReference type="NCBI Taxonomy" id="2995310"/>
    <lineage>
        <taxon>Bacteria</taxon>
        <taxon>Pseudomonadati</taxon>
        <taxon>Myxococcota</taxon>
        <taxon>Myxococcia</taxon>
        <taxon>Myxococcales</taxon>
        <taxon>Cystobacterineae</taxon>
        <taxon>Archangiaceae</taxon>
        <taxon>Archangium</taxon>
    </lineage>
</organism>
<dbReference type="SMART" id="SM00567">
    <property type="entry name" value="EZ_HEAT"/>
    <property type="match status" value="2"/>
</dbReference>
<keyword evidence="1" id="KW-0732">Signal</keyword>
<dbReference type="InterPro" id="IPR011989">
    <property type="entry name" value="ARM-like"/>
</dbReference>
<dbReference type="Pfam" id="PF13646">
    <property type="entry name" value="HEAT_2"/>
    <property type="match status" value="1"/>
</dbReference>
<accession>A0ABT4AHM2</accession>
<proteinExistence type="predicted"/>
<evidence type="ECO:0000313" key="3">
    <source>
        <dbReference type="Proteomes" id="UP001207654"/>
    </source>
</evidence>